<evidence type="ECO:0000259" key="12">
    <source>
        <dbReference type="Pfam" id="PF20268"/>
    </source>
</evidence>
<feature type="domain" description="Ribosome maturation protein SDO1/SBDS central" evidence="11">
    <location>
        <begin position="110"/>
        <end position="172"/>
    </location>
</feature>
<evidence type="ECO:0000256" key="7">
    <source>
        <dbReference type="ARBA" id="ARBA00023242"/>
    </source>
</evidence>
<evidence type="ECO:0000313" key="13">
    <source>
        <dbReference type="EMBL" id="CDP33397.1"/>
    </source>
</evidence>
<dbReference type="Gene3D" id="1.10.10.900">
    <property type="entry name" value="SBDS protein C-terminal domain, subdomain 1"/>
    <property type="match status" value="1"/>
</dbReference>
<comment type="similarity">
    <text evidence="3">Belongs to the SDO1/SBDS family.</text>
</comment>
<dbReference type="InterPro" id="IPR039100">
    <property type="entry name" value="Sdo1/SBDS-like"/>
</dbReference>
<dbReference type="Pfam" id="PF20268">
    <property type="entry name" value="SBDS_C"/>
    <property type="match status" value="1"/>
</dbReference>
<accession>A0A060T3C1</accession>
<evidence type="ECO:0000259" key="10">
    <source>
        <dbReference type="Pfam" id="PF01172"/>
    </source>
</evidence>
<evidence type="ECO:0000259" key="11">
    <source>
        <dbReference type="Pfam" id="PF09377"/>
    </source>
</evidence>
<dbReference type="NCBIfam" id="TIGR00291">
    <property type="entry name" value="RNA_SBDS"/>
    <property type="match status" value="1"/>
</dbReference>
<evidence type="ECO:0000256" key="1">
    <source>
        <dbReference type="ARBA" id="ARBA00004123"/>
    </source>
</evidence>
<dbReference type="SUPFAM" id="SSF89895">
    <property type="entry name" value="FYSH domain"/>
    <property type="match status" value="1"/>
</dbReference>
<sequence>MPILQPGTAIKLTNVSMVRMKKAKKRFEIACYQNKVQDWRKGLEKDLDEVLQIPQVFVNVSKGQVANNDDLKAAFGTTDQNTIILEILKKGELQVGGKERQAQADQVKSEMLQIIADKCVNPNNKRPYPTTILDKTLAELKFNPSTTKPAKTQALEAIKLLVAKQVIPIARARMKVRITAPSKEAKKYSDKIKALTEVEDEDWDAEWELVAYIDPGQFRSLDELVTSEGKGKAHLDLLETAVVEGGSTTV</sequence>
<feature type="domain" description="Ribosome maturation protein SDO1/SBDS N-terminal" evidence="10">
    <location>
        <begin position="14"/>
        <end position="100"/>
    </location>
</feature>
<keyword evidence="6" id="KW-0690">Ribosome biogenesis</keyword>
<dbReference type="InterPro" id="IPR037188">
    <property type="entry name" value="Sdo1/SBDS_central_sf"/>
</dbReference>
<reference evidence="13" key="1">
    <citation type="submission" date="2014-02" db="EMBL/GenBank/DDBJ databases">
        <authorList>
            <person name="Genoscope - CEA"/>
        </authorList>
    </citation>
    <scope>NUCLEOTIDE SEQUENCE</scope>
    <source>
        <strain evidence="13">LS3</strain>
    </source>
</reference>
<dbReference type="InterPro" id="IPR019783">
    <property type="entry name" value="SDO1/SBDS_N"/>
</dbReference>
<dbReference type="SUPFAM" id="SSF54980">
    <property type="entry name" value="EF-G C-terminal domain-like"/>
    <property type="match status" value="1"/>
</dbReference>
<dbReference type="InterPro" id="IPR046928">
    <property type="entry name" value="SDO1/SBDS_C"/>
</dbReference>
<comment type="subunit">
    <text evidence="8">Associates with the 60S ribosomal subunit.</text>
</comment>
<dbReference type="Gene3D" id="3.30.70.240">
    <property type="match status" value="1"/>
</dbReference>
<dbReference type="PANTHER" id="PTHR10927:SF1">
    <property type="entry name" value="RIBOSOME MATURATION PROTEIN SBDS"/>
    <property type="match status" value="1"/>
</dbReference>
<evidence type="ECO:0000256" key="2">
    <source>
        <dbReference type="ARBA" id="ARBA00004496"/>
    </source>
</evidence>
<evidence type="ECO:0000256" key="8">
    <source>
        <dbReference type="ARBA" id="ARBA00049708"/>
    </source>
</evidence>
<comment type="subcellular location">
    <subcellularLocation>
        <location evidence="2">Cytoplasm</location>
    </subcellularLocation>
    <subcellularLocation>
        <location evidence="1">Nucleus</location>
    </subcellularLocation>
</comment>
<dbReference type="SUPFAM" id="SSF109728">
    <property type="entry name" value="Hypothetical protein AF0491, middle domain"/>
    <property type="match status" value="1"/>
</dbReference>
<dbReference type="FunFam" id="3.30.1250.10:FF:000001">
    <property type="entry name" value="SBDS, ribosome maturation factor"/>
    <property type="match status" value="1"/>
</dbReference>
<evidence type="ECO:0000256" key="9">
    <source>
        <dbReference type="ARBA" id="ARBA00071414"/>
    </source>
</evidence>
<dbReference type="PROSITE" id="PS01267">
    <property type="entry name" value="UPF0023"/>
    <property type="match status" value="1"/>
</dbReference>
<keyword evidence="7" id="KW-0539">Nucleus</keyword>
<evidence type="ECO:0000256" key="5">
    <source>
        <dbReference type="ARBA" id="ARBA00022490"/>
    </source>
</evidence>
<organism evidence="13">
    <name type="scientific">Blastobotrys adeninivorans</name>
    <name type="common">Yeast</name>
    <name type="synonym">Arxula adeninivorans</name>
    <dbReference type="NCBI Taxonomy" id="409370"/>
    <lineage>
        <taxon>Eukaryota</taxon>
        <taxon>Fungi</taxon>
        <taxon>Dikarya</taxon>
        <taxon>Ascomycota</taxon>
        <taxon>Saccharomycotina</taxon>
        <taxon>Dipodascomycetes</taxon>
        <taxon>Dipodascales</taxon>
        <taxon>Trichomonascaceae</taxon>
        <taxon>Blastobotrys</taxon>
    </lineage>
</organism>
<dbReference type="InterPro" id="IPR036786">
    <property type="entry name" value="Ribosome_mat_SBDS_N_sf"/>
</dbReference>
<dbReference type="Pfam" id="PF09377">
    <property type="entry name" value="SBDS_domain_II"/>
    <property type="match status" value="1"/>
</dbReference>
<name>A0A060T3C1_BLAAD</name>
<dbReference type="PhylomeDB" id="A0A060T3C1"/>
<dbReference type="Pfam" id="PF01172">
    <property type="entry name" value="SBDS_N"/>
    <property type="match status" value="1"/>
</dbReference>
<dbReference type="GO" id="GO:0005737">
    <property type="term" value="C:cytoplasm"/>
    <property type="evidence" value="ECO:0007669"/>
    <property type="project" value="UniProtKB-SubCell"/>
</dbReference>
<gene>
    <name evidence="13" type="ORF">GNLVRS02_ARAD1A08492g</name>
</gene>
<feature type="domain" description="Ribosome maturation protein SDO1/SBDS C-terminal" evidence="12">
    <location>
        <begin position="174"/>
        <end position="239"/>
    </location>
</feature>
<evidence type="ECO:0000256" key="6">
    <source>
        <dbReference type="ARBA" id="ARBA00022517"/>
    </source>
</evidence>
<dbReference type="InterPro" id="IPR002140">
    <property type="entry name" value="Sdo1/SBDS"/>
</dbReference>
<evidence type="ECO:0000256" key="4">
    <source>
        <dbReference type="ARBA" id="ARBA00015892"/>
    </source>
</evidence>
<dbReference type="InterPro" id="IPR035647">
    <property type="entry name" value="EFG_III/V"/>
</dbReference>
<proteinExistence type="inferred from homology"/>
<keyword evidence="5" id="KW-0963">Cytoplasm</keyword>
<evidence type="ECO:0000256" key="3">
    <source>
        <dbReference type="ARBA" id="ARBA00007433"/>
    </source>
</evidence>
<dbReference type="PANTHER" id="PTHR10927">
    <property type="entry name" value="RIBOSOME MATURATION PROTEIN SBDS"/>
    <property type="match status" value="1"/>
</dbReference>
<dbReference type="Gene3D" id="3.30.1250.10">
    <property type="entry name" value="Ribosome maturation protein SBDS, N-terminal domain"/>
    <property type="match status" value="1"/>
</dbReference>
<dbReference type="GO" id="GO:0042256">
    <property type="term" value="P:cytosolic ribosome assembly"/>
    <property type="evidence" value="ECO:0007669"/>
    <property type="project" value="InterPro"/>
</dbReference>
<reference evidence="13" key="2">
    <citation type="submission" date="2014-06" db="EMBL/GenBank/DDBJ databases">
        <title>The complete genome of Blastobotrys (Arxula) adeninivorans LS3 - a yeast of biotechnological interest.</title>
        <authorList>
            <person name="Kunze G."/>
            <person name="Gaillardin C."/>
            <person name="Czernicka M."/>
            <person name="Durrens P."/>
            <person name="Martin T."/>
            <person name="Boer E."/>
            <person name="Gabaldon T."/>
            <person name="Cruz J."/>
            <person name="Talla E."/>
            <person name="Marck C."/>
            <person name="Goffeau A."/>
            <person name="Barbe V."/>
            <person name="Baret P."/>
            <person name="Baronian K."/>
            <person name="Beier S."/>
            <person name="Bleykasten C."/>
            <person name="Bode R."/>
            <person name="Casaregola S."/>
            <person name="Despons L."/>
            <person name="Fairhead C."/>
            <person name="Giersberg M."/>
            <person name="Gierski P."/>
            <person name="Hahnel U."/>
            <person name="Hartmann A."/>
            <person name="Jankowska D."/>
            <person name="Jubin C."/>
            <person name="Jung P."/>
            <person name="Lafontaine I."/>
            <person name="Leh-Louis V."/>
            <person name="Lemaire M."/>
            <person name="Marcet-Houben M."/>
            <person name="Mascher M."/>
            <person name="Morel G."/>
            <person name="Richard G.-F."/>
            <person name="Riechen J."/>
            <person name="Sacerdot C."/>
            <person name="Sarkar A."/>
            <person name="Savel G."/>
            <person name="Schacherer J."/>
            <person name="Sherman D."/>
            <person name="Straub M.-L."/>
            <person name="Stein N."/>
            <person name="Thierry A."/>
            <person name="Trautwein-Schult A."/>
            <person name="Westhof E."/>
            <person name="Worch S."/>
            <person name="Dujon B."/>
            <person name="Souciet J.-L."/>
            <person name="Wincker P."/>
            <person name="Scholz U."/>
            <person name="Neuveglise N."/>
        </authorList>
    </citation>
    <scope>NUCLEOTIDE SEQUENCE</scope>
    <source>
        <strain evidence="13">LS3</strain>
    </source>
</reference>
<dbReference type="InterPro" id="IPR018023">
    <property type="entry name" value="Ribosome_mat_SBDS_CS"/>
</dbReference>
<dbReference type="AlphaFoldDB" id="A0A060T3C1"/>
<dbReference type="GO" id="GO:0005634">
    <property type="term" value="C:nucleus"/>
    <property type="evidence" value="ECO:0007669"/>
    <property type="project" value="UniProtKB-SubCell"/>
</dbReference>
<protein>
    <recommendedName>
        <fullName evidence="9">Ribosome maturation protein SDO1</fullName>
    </recommendedName>
    <alternativeName>
        <fullName evidence="4">Ribosome maturation protein SDO1 homolog</fullName>
    </alternativeName>
</protein>
<dbReference type="EMBL" id="HG937691">
    <property type="protein sequence ID" value="CDP33397.1"/>
    <property type="molecule type" value="Genomic_DNA"/>
</dbReference>
<dbReference type="InterPro" id="IPR018978">
    <property type="entry name" value="SDO1/SBDS_central"/>
</dbReference>